<reference evidence="2 3" key="1">
    <citation type="submission" date="2016-11" db="EMBL/GenBank/DDBJ databases">
        <authorList>
            <person name="Varghese N."/>
            <person name="Submissions S."/>
        </authorList>
    </citation>
    <scope>NUCLEOTIDE SEQUENCE [LARGE SCALE GENOMIC DNA]</scope>
    <source>
        <strain evidence="2 3">DSM 19027</strain>
    </source>
</reference>
<feature type="transmembrane region" description="Helical" evidence="1">
    <location>
        <begin position="44"/>
        <end position="64"/>
    </location>
</feature>
<keyword evidence="1" id="KW-0472">Membrane</keyword>
<evidence type="ECO:0000313" key="2">
    <source>
        <dbReference type="EMBL" id="SHJ33680.1"/>
    </source>
</evidence>
<protein>
    <recommendedName>
        <fullName evidence="4">Zinc-ribbon domain-containing protein</fullName>
    </recommendedName>
</protein>
<keyword evidence="1" id="KW-0812">Transmembrane</keyword>
<keyword evidence="1" id="KW-1133">Transmembrane helix</keyword>
<keyword evidence="3" id="KW-1185">Reference proteome</keyword>
<dbReference type="RefSeq" id="WP_149679238.1">
    <property type="nucleotide sequence ID" value="NZ_FQZP01000043.1"/>
</dbReference>
<gene>
    <name evidence="2" type="ORF">SAMN05444373_10437</name>
</gene>
<dbReference type="AlphaFoldDB" id="A0A1M6IGY6"/>
<evidence type="ECO:0008006" key="4">
    <source>
        <dbReference type="Google" id="ProtNLM"/>
    </source>
</evidence>
<proteinExistence type="predicted"/>
<evidence type="ECO:0000313" key="3">
    <source>
        <dbReference type="Proteomes" id="UP000324781"/>
    </source>
</evidence>
<accession>A0A1M6IGY6</accession>
<evidence type="ECO:0000256" key="1">
    <source>
        <dbReference type="SAM" id="Phobius"/>
    </source>
</evidence>
<dbReference type="EMBL" id="FQZP01000043">
    <property type="protein sequence ID" value="SHJ33680.1"/>
    <property type="molecule type" value="Genomic_DNA"/>
</dbReference>
<dbReference type="OrthoDB" id="9815272at2"/>
<name>A0A1M6IGY6_9FIRM</name>
<organism evidence="2 3">
    <name type="scientific">Thermoclostridium caenicola</name>
    <dbReference type="NCBI Taxonomy" id="659425"/>
    <lineage>
        <taxon>Bacteria</taxon>
        <taxon>Bacillati</taxon>
        <taxon>Bacillota</taxon>
        <taxon>Clostridia</taxon>
        <taxon>Eubacteriales</taxon>
        <taxon>Oscillospiraceae</taxon>
        <taxon>Thermoclostridium</taxon>
    </lineage>
</organism>
<sequence length="425" mass="47446">MKKCAGCQHENQDTNAFCSNCGAPLDNAVEPESPKPAGKSFSKARIIAVVAAIVFLAIVIKAIAVSANPAMRLLKGLDRLGKMDAFTVTSTLSVNYKGDDDDLKLINQAGASLKTAVNLDKMLAEVTGTLSYDKKTVAEITAGLGEKEVYFALPKLYDKTFTYRLDKQVRAYISEIQVLLKYLREADVQYDRGKYAKAIAEVLDDDIKGSPGKVMLTLDGDRLLDIFAEIFEVAADDEVLMKSLRKNAKNAIEKILKDKHEFELLFDEEDLEYVLEYLQDDDDFEIAYMYIVREMKDSFRYLSRSFKYYADDIPELDVTIDFGLLSSNIRGISIAMEIEDSGETVVLSLDSEISRKASIGKINTKNTVDIEDLMDDPAELEDIAETVLKNLAKNIKSNKKLVNAIDDLTGMDVDDLMDLLMDEIF</sequence>
<dbReference type="Proteomes" id="UP000324781">
    <property type="component" value="Unassembled WGS sequence"/>
</dbReference>